<gene>
    <name evidence="7" type="ORF">LX16_1733</name>
</gene>
<comment type="caution">
    <text evidence="7">The sequence shown here is derived from an EMBL/GenBank/DDBJ whole genome shotgun (WGS) entry which is preliminary data.</text>
</comment>
<evidence type="ECO:0000256" key="3">
    <source>
        <dbReference type="ARBA" id="ARBA00023004"/>
    </source>
</evidence>
<reference evidence="7 8" key="1">
    <citation type="journal article" date="2013" name="Stand. Genomic Sci.">
        <title>Genomic Encyclopedia of Type Strains, Phase I: The one thousand microbial genomes (KMG-I) project.</title>
        <authorList>
            <person name="Kyrpides N.C."/>
            <person name="Woyke T."/>
            <person name="Eisen J.A."/>
            <person name="Garrity G."/>
            <person name="Lilburn T.G."/>
            <person name="Beck B.J."/>
            <person name="Whitman W.B."/>
            <person name="Hugenholtz P."/>
            <person name="Klenk H.P."/>
        </authorList>
    </citation>
    <scope>NUCLEOTIDE SEQUENCE [LARGE SCALE GENOMIC DNA]</scope>
    <source>
        <strain evidence="7 8">DSM 45044</strain>
    </source>
</reference>
<accession>A0A562VDQ4</accession>
<dbReference type="AlphaFoldDB" id="A0A562VDQ4"/>
<name>A0A562VDQ4_9ACTN</name>
<keyword evidence="4" id="KW-0411">Iron-sulfur</keyword>
<feature type="domain" description="Rieske" evidence="6">
    <location>
        <begin position="62"/>
        <end position="153"/>
    </location>
</feature>
<dbReference type="InterPro" id="IPR017941">
    <property type="entry name" value="Rieske_2Fe-2S"/>
</dbReference>
<evidence type="ECO:0000313" key="7">
    <source>
        <dbReference type="EMBL" id="TWJ16013.1"/>
    </source>
</evidence>
<dbReference type="InterPro" id="IPR036922">
    <property type="entry name" value="Rieske_2Fe-2S_sf"/>
</dbReference>
<keyword evidence="8" id="KW-1185">Reference proteome</keyword>
<evidence type="ECO:0000256" key="5">
    <source>
        <dbReference type="SAM" id="MobiDB-lite"/>
    </source>
</evidence>
<dbReference type="GO" id="GO:0051537">
    <property type="term" value="F:2 iron, 2 sulfur cluster binding"/>
    <property type="evidence" value="ECO:0007669"/>
    <property type="project" value="UniProtKB-KW"/>
</dbReference>
<dbReference type="CDD" id="cd03467">
    <property type="entry name" value="Rieske"/>
    <property type="match status" value="1"/>
</dbReference>
<evidence type="ECO:0000256" key="1">
    <source>
        <dbReference type="ARBA" id="ARBA00022714"/>
    </source>
</evidence>
<keyword evidence="3" id="KW-0408">Iron</keyword>
<dbReference type="EMBL" id="VLLL01000005">
    <property type="protein sequence ID" value="TWJ16013.1"/>
    <property type="molecule type" value="Genomic_DNA"/>
</dbReference>
<dbReference type="InterPro" id="IPR006311">
    <property type="entry name" value="TAT_signal"/>
</dbReference>
<keyword evidence="2" id="KW-0479">Metal-binding</keyword>
<dbReference type="RefSeq" id="WP_147135680.1">
    <property type="nucleotide sequence ID" value="NZ_BAABIJ010000001.1"/>
</dbReference>
<dbReference type="Gene3D" id="2.102.10.10">
    <property type="entry name" value="Rieske [2Fe-2S] iron-sulphur domain"/>
    <property type="match status" value="1"/>
</dbReference>
<feature type="region of interest" description="Disordered" evidence="5">
    <location>
        <begin position="38"/>
        <end position="62"/>
    </location>
</feature>
<protein>
    <submittedName>
        <fullName evidence="7">Nitrite reductase/ring-hydroxylating ferredoxin subunit</fullName>
    </submittedName>
</protein>
<dbReference type="PROSITE" id="PS51318">
    <property type="entry name" value="TAT"/>
    <property type="match status" value="1"/>
</dbReference>
<dbReference type="Proteomes" id="UP000321617">
    <property type="component" value="Unassembled WGS sequence"/>
</dbReference>
<evidence type="ECO:0000256" key="2">
    <source>
        <dbReference type="ARBA" id="ARBA00022723"/>
    </source>
</evidence>
<dbReference type="PROSITE" id="PS51296">
    <property type="entry name" value="RIESKE"/>
    <property type="match status" value="1"/>
</dbReference>
<dbReference type="Pfam" id="PF00355">
    <property type="entry name" value="Rieske"/>
    <property type="match status" value="1"/>
</dbReference>
<sequence length="154" mass="15524">MSDADERLAMGVLKTTRRRLLCGAMGISAAAVLAACGSGEDEPATGGDGSEAASSDTPPADGEVLATVDEVPVGGGIVTENLVIVQPEEGRFVAFDRACPHQANPLDAPVDGVITCPLHQSQFTAADGSLIEGPAQTGLTEVPIKVSGTDIVLA</sequence>
<dbReference type="OrthoDB" id="25106at2"/>
<dbReference type="GO" id="GO:0004497">
    <property type="term" value="F:monooxygenase activity"/>
    <property type="evidence" value="ECO:0007669"/>
    <property type="project" value="UniProtKB-ARBA"/>
</dbReference>
<proteinExistence type="predicted"/>
<evidence type="ECO:0000259" key="6">
    <source>
        <dbReference type="PROSITE" id="PS51296"/>
    </source>
</evidence>
<organism evidence="7 8">
    <name type="scientific">Stackebrandtia albiflava</name>
    <dbReference type="NCBI Taxonomy" id="406432"/>
    <lineage>
        <taxon>Bacteria</taxon>
        <taxon>Bacillati</taxon>
        <taxon>Actinomycetota</taxon>
        <taxon>Actinomycetes</taxon>
        <taxon>Glycomycetales</taxon>
        <taxon>Glycomycetaceae</taxon>
        <taxon>Stackebrandtia</taxon>
    </lineage>
</organism>
<dbReference type="GO" id="GO:0046872">
    <property type="term" value="F:metal ion binding"/>
    <property type="evidence" value="ECO:0007669"/>
    <property type="project" value="UniProtKB-KW"/>
</dbReference>
<keyword evidence="1" id="KW-0001">2Fe-2S</keyword>
<dbReference type="GO" id="GO:0016705">
    <property type="term" value="F:oxidoreductase activity, acting on paired donors, with incorporation or reduction of molecular oxygen"/>
    <property type="evidence" value="ECO:0007669"/>
    <property type="project" value="UniProtKB-ARBA"/>
</dbReference>
<dbReference type="SUPFAM" id="SSF50022">
    <property type="entry name" value="ISP domain"/>
    <property type="match status" value="1"/>
</dbReference>
<evidence type="ECO:0000256" key="4">
    <source>
        <dbReference type="ARBA" id="ARBA00023014"/>
    </source>
</evidence>
<evidence type="ECO:0000313" key="8">
    <source>
        <dbReference type="Proteomes" id="UP000321617"/>
    </source>
</evidence>